<gene>
    <name evidence="1" type="ORF">F5613_002100</name>
</gene>
<dbReference type="EMBL" id="JACCCY010000003">
    <property type="protein sequence ID" value="NYI49970.1"/>
    <property type="molecule type" value="Genomic_DNA"/>
</dbReference>
<comment type="caution">
    <text evidence="1">The sequence shown here is derived from an EMBL/GenBank/DDBJ whole genome shotgun (WGS) entry which is preliminary data.</text>
</comment>
<organism evidence="1 2">
    <name type="scientific">Macellibacteroides fermentans</name>
    <dbReference type="NCBI Taxonomy" id="879969"/>
    <lineage>
        <taxon>Bacteria</taxon>
        <taxon>Pseudomonadati</taxon>
        <taxon>Bacteroidota</taxon>
        <taxon>Bacteroidia</taxon>
        <taxon>Bacteroidales</taxon>
        <taxon>Porphyromonadaceae</taxon>
        <taxon>Macellibacteroides</taxon>
    </lineage>
</organism>
<protein>
    <submittedName>
        <fullName evidence="1">Uncharacterized protein</fullName>
    </submittedName>
</protein>
<dbReference type="Proteomes" id="UP000574332">
    <property type="component" value="Unassembled WGS sequence"/>
</dbReference>
<sequence length="150" mass="17534">MKNKKSDFKEISISLKKIQDCKFYYNLDFKCNQESLKEDKLPYNVIVKYFLSYELEEDLFYINISIIYEEKDNPILEAENRFTFHIKELKKLIKVQSSTSFALEVDFLPTLINVAIGTMRGIIFSRTGSSSLSDYPLPMISMNELTPTDQ</sequence>
<reference evidence="1 2" key="1">
    <citation type="submission" date="2020-07" db="EMBL/GenBank/DDBJ databases">
        <title>Genomic Encyclopedia of Type Strains, Phase IV (KMG-IV): sequencing the most valuable type-strain genomes for metagenomic binning, comparative biology and taxonomic classification.</title>
        <authorList>
            <person name="Goeker M."/>
        </authorList>
    </citation>
    <scope>NUCLEOTIDE SEQUENCE [LARGE SCALE GENOMIC DNA]</scope>
    <source>
        <strain evidence="1 2">DSM 23697</strain>
    </source>
</reference>
<evidence type="ECO:0000313" key="1">
    <source>
        <dbReference type="EMBL" id="NYI49970.1"/>
    </source>
</evidence>
<name>A0A8E2D5N8_9PORP</name>
<evidence type="ECO:0000313" key="2">
    <source>
        <dbReference type="Proteomes" id="UP000574332"/>
    </source>
</evidence>
<dbReference type="RefSeq" id="WP_179399669.1">
    <property type="nucleotide sequence ID" value="NZ_JACCCY010000003.1"/>
</dbReference>
<dbReference type="AlphaFoldDB" id="A0A8E2D5N8"/>
<accession>A0A8E2D5N8</accession>
<keyword evidence="2" id="KW-1185">Reference proteome</keyword>
<proteinExistence type="predicted"/>